<name>A0ABD3ABE1_9GENT</name>
<organism evidence="2 3">
    <name type="scientific">Cinchona calisaya</name>
    <dbReference type="NCBI Taxonomy" id="153742"/>
    <lineage>
        <taxon>Eukaryota</taxon>
        <taxon>Viridiplantae</taxon>
        <taxon>Streptophyta</taxon>
        <taxon>Embryophyta</taxon>
        <taxon>Tracheophyta</taxon>
        <taxon>Spermatophyta</taxon>
        <taxon>Magnoliopsida</taxon>
        <taxon>eudicotyledons</taxon>
        <taxon>Gunneridae</taxon>
        <taxon>Pentapetalae</taxon>
        <taxon>asterids</taxon>
        <taxon>lamiids</taxon>
        <taxon>Gentianales</taxon>
        <taxon>Rubiaceae</taxon>
        <taxon>Cinchonoideae</taxon>
        <taxon>Cinchoneae</taxon>
        <taxon>Cinchona</taxon>
    </lineage>
</organism>
<reference evidence="2 3" key="1">
    <citation type="submission" date="2024-11" db="EMBL/GenBank/DDBJ databases">
        <title>A near-complete genome assembly of Cinchona calisaya.</title>
        <authorList>
            <person name="Lian D.C."/>
            <person name="Zhao X.W."/>
            <person name="Wei L."/>
        </authorList>
    </citation>
    <scope>NUCLEOTIDE SEQUENCE [LARGE SCALE GENOMIC DNA]</scope>
    <source>
        <tissue evidence="2">Nenye</tissue>
    </source>
</reference>
<proteinExistence type="predicted"/>
<dbReference type="EMBL" id="JBJUIK010000005">
    <property type="protein sequence ID" value="KAL3527790.1"/>
    <property type="molecule type" value="Genomic_DNA"/>
</dbReference>
<protein>
    <submittedName>
        <fullName evidence="2">Uncharacterized protein</fullName>
    </submittedName>
</protein>
<keyword evidence="3" id="KW-1185">Reference proteome</keyword>
<comment type="caution">
    <text evidence="2">The sequence shown here is derived from an EMBL/GenBank/DDBJ whole genome shotgun (WGS) entry which is preliminary data.</text>
</comment>
<feature type="region of interest" description="Disordered" evidence="1">
    <location>
        <begin position="88"/>
        <end position="108"/>
    </location>
</feature>
<accession>A0ABD3ABE1</accession>
<dbReference type="AlphaFoldDB" id="A0ABD3ABE1"/>
<evidence type="ECO:0000256" key="1">
    <source>
        <dbReference type="SAM" id="MobiDB-lite"/>
    </source>
</evidence>
<evidence type="ECO:0000313" key="3">
    <source>
        <dbReference type="Proteomes" id="UP001630127"/>
    </source>
</evidence>
<evidence type="ECO:0000313" key="2">
    <source>
        <dbReference type="EMBL" id="KAL3527790.1"/>
    </source>
</evidence>
<sequence>MSSEPPSVEPSVVNPVICSQSPILEPTVVANPTAGSQTAIFEQTESDDQFDLIPNHVLFDFFNAYYQPNMAGHQGNFSSTIQADEITVNKNRGSKATMGPKNSGTGAQ</sequence>
<dbReference type="Proteomes" id="UP001630127">
    <property type="component" value="Unassembled WGS sequence"/>
</dbReference>
<gene>
    <name evidence="2" type="ORF">ACH5RR_012446</name>
</gene>